<name>A0A5Q2RNX5_9ACTN</name>
<sequence>MLRPSARPSRVPDPPASTIATARGLLGSTPARYRAATVSPVHLLAWPPPPGGLPAPPPGAEVVVVHDAGAPPTSDVVAHLLDALVDGVDAVATVRPVTDAVKEVDDDGAVVGVVPRDGLAVVGLPQAVRASAWADRVGAPPAPDATPVDAVVAAGGVVRAVVDPS</sequence>
<keyword evidence="1" id="KW-0808">Transferase</keyword>
<evidence type="ECO:0000256" key="2">
    <source>
        <dbReference type="ARBA" id="ARBA00022695"/>
    </source>
</evidence>
<dbReference type="InterPro" id="IPR034683">
    <property type="entry name" value="IspD/TarI"/>
</dbReference>
<organism evidence="4 5">
    <name type="scientific">Actinomarinicola tropica</name>
    <dbReference type="NCBI Taxonomy" id="2789776"/>
    <lineage>
        <taxon>Bacteria</taxon>
        <taxon>Bacillati</taxon>
        <taxon>Actinomycetota</taxon>
        <taxon>Acidimicrobiia</taxon>
        <taxon>Acidimicrobiales</taxon>
        <taxon>Iamiaceae</taxon>
        <taxon>Actinomarinicola</taxon>
    </lineage>
</organism>
<keyword evidence="2" id="KW-0548">Nucleotidyltransferase</keyword>
<dbReference type="GO" id="GO:0070567">
    <property type="term" value="F:cytidylyltransferase activity"/>
    <property type="evidence" value="ECO:0007669"/>
    <property type="project" value="InterPro"/>
</dbReference>
<dbReference type="KEGG" id="atq:GH723_11055"/>
<dbReference type="AlphaFoldDB" id="A0A5Q2RNX5"/>
<reference evidence="4 5" key="1">
    <citation type="submission" date="2019-11" db="EMBL/GenBank/DDBJ databases">
        <authorList>
            <person name="He Y."/>
        </authorList>
    </citation>
    <scope>NUCLEOTIDE SEQUENCE [LARGE SCALE GENOMIC DNA]</scope>
    <source>
        <strain evidence="4 5">SCSIO 58843</strain>
    </source>
</reference>
<evidence type="ECO:0000256" key="3">
    <source>
        <dbReference type="SAM" id="MobiDB-lite"/>
    </source>
</evidence>
<protein>
    <submittedName>
        <fullName evidence="4">Uncharacterized protein</fullName>
    </submittedName>
</protein>
<proteinExistence type="predicted"/>
<evidence type="ECO:0000313" key="5">
    <source>
        <dbReference type="Proteomes" id="UP000334019"/>
    </source>
</evidence>
<dbReference type="InterPro" id="IPR029044">
    <property type="entry name" value="Nucleotide-diphossugar_trans"/>
</dbReference>
<keyword evidence="5" id="KW-1185">Reference proteome</keyword>
<dbReference type="SUPFAM" id="SSF53448">
    <property type="entry name" value="Nucleotide-diphospho-sugar transferases"/>
    <property type="match status" value="1"/>
</dbReference>
<dbReference type="Proteomes" id="UP000334019">
    <property type="component" value="Chromosome"/>
</dbReference>
<dbReference type="Gene3D" id="3.90.550.10">
    <property type="entry name" value="Spore Coat Polysaccharide Biosynthesis Protein SpsA, Chain A"/>
    <property type="match status" value="1"/>
</dbReference>
<dbReference type="Pfam" id="PF01128">
    <property type="entry name" value="IspD"/>
    <property type="match status" value="1"/>
</dbReference>
<evidence type="ECO:0000313" key="4">
    <source>
        <dbReference type="EMBL" id="QGG95590.1"/>
    </source>
</evidence>
<accession>A0A5Q2RNX5</accession>
<feature type="region of interest" description="Disordered" evidence="3">
    <location>
        <begin position="1"/>
        <end position="21"/>
    </location>
</feature>
<evidence type="ECO:0000256" key="1">
    <source>
        <dbReference type="ARBA" id="ARBA00022679"/>
    </source>
</evidence>
<gene>
    <name evidence="4" type="ORF">GH723_11055</name>
</gene>
<dbReference type="EMBL" id="CP045851">
    <property type="protein sequence ID" value="QGG95590.1"/>
    <property type="molecule type" value="Genomic_DNA"/>
</dbReference>